<dbReference type="AlphaFoldDB" id="A0A835Y4I2"/>
<dbReference type="InterPro" id="IPR032675">
    <property type="entry name" value="LRR_dom_sf"/>
</dbReference>
<reference evidence="2" key="1">
    <citation type="journal article" date="2020" name="bioRxiv">
        <title>Comparative genomics of Chlamydomonas.</title>
        <authorList>
            <person name="Craig R.J."/>
            <person name="Hasan A.R."/>
            <person name="Ness R.W."/>
            <person name="Keightley P.D."/>
        </authorList>
    </citation>
    <scope>NUCLEOTIDE SEQUENCE</scope>
    <source>
        <strain evidence="2">CCAP 11/70</strain>
    </source>
</reference>
<comment type="caution">
    <text evidence="2">The sequence shown here is derived from an EMBL/GenBank/DDBJ whole genome shotgun (WGS) entry which is preliminary data.</text>
</comment>
<sequence>MEASIRRVSPSLADVLRELSLPAADGFVEALGMWPSLATARLTCRALRNLVDGTITRLRLNGAAPNFLESRPSLTRWPRVHDITTSIEEGGVGSVSSLLLLPFVDQPAEACSRITSYCARCDHDDAPGTTVPAPVIMQLVSLLPNLRKLDLEDLGNSSLSCMPADLSLMDRALSKLPSLETLGLPGPAALPGIEALAGSLKEIYISQTFYTTETEDMSLLTAAAVASLQRLPHLTRLCLTGVETRGALAQEDDPAALGPEAPGGGLLGLLKNMPPRLESLYWNGPSGVPDSSDWICLRLTCANGRIIEITVEENPDGSTMQPLASVASDALLPCRALGPGPTPLALHNIYVSRFEPHQALVLRALLQRCTPTTNTVALLDDESFLEDALALAPALEVAPGLKFFGIHGSNWIEFSTQGPADLLAEAPLPPPPALLERALDRLTAPYAANPQDRCKDRALLLLRGPAAAALSQLGPAALSEWALRVERGAEAAALAAGAGQAEGGGSGVLLSGVLALPPAAALVLECGEAEGAAAAVAAALEGEGLQVVTVAPRPSNCRSYAVDRRTNGSRTSGALTWALQAVVPEAWHAAAASTAFVERLEWVYAVRDMLAQLPAFVEAA</sequence>
<dbReference type="Proteomes" id="UP000612055">
    <property type="component" value="Unassembled WGS sequence"/>
</dbReference>
<dbReference type="GO" id="GO:0005930">
    <property type="term" value="C:axoneme"/>
    <property type="evidence" value="ECO:0007669"/>
    <property type="project" value="UniProtKB-SubCell"/>
</dbReference>
<dbReference type="Gene3D" id="3.80.10.10">
    <property type="entry name" value="Ribonuclease Inhibitor"/>
    <property type="match status" value="1"/>
</dbReference>
<dbReference type="SUPFAM" id="SSF52047">
    <property type="entry name" value="RNI-like"/>
    <property type="match status" value="1"/>
</dbReference>
<comment type="subcellular location">
    <subcellularLocation>
        <location evidence="1">Cytoplasm</location>
        <location evidence="1">Cytoskeleton</location>
        <location evidence="1">Cilium axoneme</location>
    </subcellularLocation>
</comment>
<protein>
    <submittedName>
        <fullName evidence="2">Uncharacterized protein</fullName>
    </submittedName>
</protein>
<evidence type="ECO:0000313" key="2">
    <source>
        <dbReference type="EMBL" id="KAG2496277.1"/>
    </source>
</evidence>
<gene>
    <name evidence="2" type="ORF">HYH03_005510</name>
</gene>
<evidence type="ECO:0000256" key="1">
    <source>
        <dbReference type="ARBA" id="ARBA00004430"/>
    </source>
</evidence>
<proteinExistence type="predicted"/>
<evidence type="ECO:0000313" key="3">
    <source>
        <dbReference type="Proteomes" id="UP000612055"/>
    </source>
</evidence>
<accession>A0A835Y4I2</accession>
<dbReference type="EMBL" id="JAEHOE010000019">
    <property type="protein sequence ID" value="KAG2496277.1"/>
    <property type="molecule type" value="Genomic_DNA"/>
</dbReference>
<dbReference type="OrthoDB" id="550061at2759"/>
<organism evidence="2 3">
    <name type="scientific">Edaphochlamys debaryana</name>
    <dbReference type="NCBI Taxonomy" id="47281"/>
    <lineage>
        <taxon>Eukaryota</taxon>
        <taxon>Viridiplantae</taxon>
        <taxon>Chlorophyta</taxon>
        <taxon>core chlorophytes</taxon>
        <taxon>Chlorophyceae</taxon>
        <taxon>CS clade</taxon>
        <taxon>Chlamydomonadales</taxon>
        <taxon>Chlamydomonadales incertae sedis</taxon>
        <taxon>Edaphochlamys</taxon>
    </lineage>
</organism>
<name>A0A835Y4I2_9CHLO</name>
<keyword evidence="3" id="KW-1185">Reference proteome</keyword>